<keyword evidence="3" id="KW-0904">Protein phosphatase</keyword>
<evidence type="ECO:0000259" key="6">
    <source>
        <dbReference type="PROSITE" id="PS51746"/>
    </source>
</evidence>
<dbReference type="InterPro" id="IPR036457">
    <property type="entry name" value="PPM-type-like_dom_sf"/>
</dbReference>
<organism evidence="7 8">
    <name type="scientific">Zingiber officinale</name>
    <name type="common">Ginger</name>
    <name type="synonym">Amomum zingiber</name>
    <dbReference type="NCBI Taxonomy" id="94328"/>
    <lineage>
        <taxon>Eukaryota</taxon>
        <taxon>Viridiplantae</taxon>
        <taxon>Streptophyta</taxon>
        <taxon>Embryophyta</taxon>
        <taxon>Tracheophyta</taxon>
        <taxon>Spermatophyta</taxon>
        <taxon>Magnoliopsida</taxon>
        <taxon>Liliopsida</taxon>
        <taxon>Zingiberales</taxon>
        <taxon>Zingiberaceae</taxon>
        <taxon>Zingiber</taxon>
    </lineage>
</organism>
<dbReference type="CDD" id="cd00143">
    <property type="entry name" value="PP2Cc"/>
    <property type="match status" value="1"/>
</dbReference>
<dbReference type="SUPFAM" id="SSF81606">
    <property type="entry name" value="PP2C-like"/>
    <property type="match status" value="1"/>
</dbReference>
<dbReference type="Pfam" id="PF00481">
    <property type="entry name" value="PP2C"/>
    <property type="match status" value="2"/>
</dbReference>
<reference evidence="7 8" key="1">
    <citation type="submission" date="2020-08" db="EMBL/GenBank/DDBJ databases">
        <title>Plant Genome Project.</title>
        <authorList>
            <person name="Zhang R.-G."/>
        </authorList>
    </citation>
    <scope>NUCLEOTIDE SEQUENCE [LARGE SCALE GENOMIC DNA]</scope>
    <source>
        <tissue evidence="7">Rhizome</tissue>
    </source>
</reference>
<comment type="catalytic activity">
    <reaction evidence="4">
        <text>O-phospho-L-seryl-[protein] + H2O = L-seryl-[protein] + phosphate</text>
        <dbReference type="Rhea" id="RHEA:20629"/>
        <dbReference type="Rhea" id="RHEA-COMP:9863"/>
        <dbReference type="Rhea" id="RHEA-COMP:11604"/>
        <dbReference type="ChEBI" id="CHEBI:15377"/>
        <dbReference type="ChEBI" id="CHEBI:29999"/>
        <dbReference type="ChEBI" id="CHEBI:43474"/>
        <dbReference type="ChEBI" id="CHEBI:83421"/>
        <dbReference type="EC" id="3.1.3.16"/>
    </reaction>
</comment>
<protein>
    <recommendedName>
        <fullName evidence="1">protein-serine/threonine phosphatase</fullName>
        <ecNumber evidence="1">3.1.3.16</ecNumber>
    </recommendedName>
</protein>
<dbReference type="EC" id="3.1.3.16" evidence="1"/>
<gene>
    <name evidence="7" type="ORF">ZIOFF_058926</name>
</gene>
<name>A0A8J5KB09_ZINOF</name>
<accession>A0A8J5KB09</accession>
<proteinExistence type="predicted"/>
<dbReference type="GO" id="GO:0004722">
    <property type="term" value="F:protein serine/threonine phosphatase activity"/>
    <property type="evidence" value="ECO:0007669"/>
    <property type="project" value="UniProtKB-EC"/>
</dbReference>
<dbReference type="Proteomes" id="UP000734854">
    <property type="component" value="Unassembled WGS sequence"/>
</dbReference>
<dbReference type="InterPro" id="IPR001932">
    <property type="entry name" value="PPM-type_phosphatase-like_dom"/>
</dbReference>
<evidence type="ECO:0000256" key="2">
    <source>
        <dbReference type="ARBA" id="ARBA00022801"/>
    </source>
</evidence>
<dbReference type="Gene3D" id="3.60.40.10">
    <property type="entry name" value="PPM-type phosphatase domain"/>
    <property type="match status" value="1"/>
</dbReference>
<sequence length="371" mass="41004">MKVGSLWKSLLCTGKRRVSEADPGREAADDLRREAKKKSMILRSSGSLPSPCSRSSAFASVFSQRGEKGMNQDCCLVWQEFGCQEDMAFCGVFDGHGPWGYHVASAVRRALPSSLLCNWQEALAKVDDEKLCHFDLWNRSFLLACDAVDKELQLDRTLSFHSGTTALTIVKQGNLIVIANVGDSRAVLATVNENGGLSPVQLSVDLKPNLPRKLNPPLRESINSTNAITSLLLTLTSSTSEELERITQRRGRVHCCADEPGVHRVWLPTEEAPGLAMSRAFGDYCVKDFGVISEPQVTQRIITNKDRFVVLATDGVWDVISNEEAIRIVSASKDPRRSAKRLVGCAVRAWRRKRRGYAVDDCSAICLFLHP</sequence>
<evidence type="ECO:0000256" key="5">
    <source>
        <dbReference type="ARBA" id="ARBA00048336"/>
    </source>
</evidence>
<keyword evidence="8" id="KW-1185">Reference proteome</keyword>
<evidence type="ECO:0000256" key="3">
    <source>
        <dbReference type="ARBA" id="ARBA00022912"/>
    </source>
</evidence>
<evidence type="ECO:0000313" key="8">
    <source>
        <dbReference type="Proteomes" id="UP000734854"/>
    </source>
</evidence>
<dbReference type="PROSITE" id="PS51746">
    <property type="entry name" value="PPM_2"/>
    <property type="match status" value="1"/>
</dbReference>
<dbReference type="AlphaFoldDB" id="A0A8J5KB09"/>
<evidence type="ECO:0000313" key="7">
    <source>
        <dbReference type="EMBL" id="KAG6482295.1"/>
    </source>
</evidence>
<evidence type="ECO:0000256" key="4">
    <source>
        <dbReference type="ARBA" id="ARBA00047761"/>
    </source>
</evidence>
<dbReference type="SMART" id="SM00332">
    <property type="entry name" value="PP2Cc"/>
    <property type="match status" value="1"/>
</dbReference>
<keyword evidence="2" id="KW-0378">Hydrolase</keyword>
<comment type="caution">
    <text evidence="7">The sequence shown here is derived from an EMBL/GenBank/DDBJ whole genome shotgun (WGS) entry which is preliminary data.</text>
</comment>
<feature type="domain" description="PPM-type phosphatase" evidence="6">
    <location>
        <begin position="58"/>
        <end position="369"/>
    </location>
</feature>
<dbReference type="EMBL" id="JACMSC010000016">
    <property type="protein sequence ID" value="KAG6482295.1"/>
    <property type="molecule type" value="Genomic_DNA"/>
</dbReference>
<dbReference type="InterPro" id="IPR015655">
    <property type="entry name" value="PP2C"/>
</dbReference>
<comment type="catalytic activity">
    <reaction evidence="5">
        <text>O-phospho-L-threonyl-[protein] + H2O = L-threonyl-[protein] + phosphate</text>
        <dbReference type="Rhea" id="RHEA:47004"/>
        <dbReference type="Rhea" id="RHEA-COMP:11060"/>
        <dbReference type="Rhea" id="RHEA-COMP:11605"/>
        <dbReference type="ChEBI" id="CHEBI:15377"/>
        <dbReference type="ChEBI" id="CHEBI:30013"/>
        <dbReference type="ChEBI" id="CHEBI:43474"/>
        <dbReference type="ChEBI" id="CHEBI:61977"/>
        <dbReference type="EC" id="3.1.3.16"/>
    </reaction>
</comment>
<dbReference type="PANTHER" id="PTHR47992">
    <property type="entry name" value="PROTEIN PHOSPHATASE"/>
    <property type="match status" value="1"/>
</dbReference>
<evidence type="ECO:0000256" key="1">
    <source>
        <dbReference type="ARBA" id="ARBA00013081"/>
    </source>
</evidence>